<dbReference type="Gene3D" id="3.40.50.2000">
    <property type="entry name" value="Glycogen Phosphorylase B"/>
    <property type="match status" value="1"/>
</dbReference>
<dbReference type="CDD" id="cd03801">
    <property type="entry name" value="GT4_PimA-like"/>
    <property type="match status" value="1"/>
</dbReference>
<dbReference type="GO" id="GO:0016740">
    <property type="term" value="F:transferase activity"/>
    <property type="evidence" value="ECO:0007669"/>
    <property type="project" value="UniProtKB-KW"/>
</dbReference>
<dbReference type="RefSeq" id="WP_153431438.1">
    <property type="nucleotide sequence ID" value="NZ_WIPH01000032.1"/>
</dbReference>
<organism evidence="1 2">
    <name type="scientific">Gluconobacter aidae</name>
    <dbReference type="NCBI Taxonomy" id="2662454"/>
    <lineage>
        <taxon>Bacteria</taxon>
        <taxon>Pseudomonadati</taxon>
        <taxon>Pseudomonadota</taxon>
        <taxon>Alphaproteobacteria</taxon>
        <taxon>Acetobacterales</taxon>
        <taxon>Acetobacteraceae</taxon>
        <taxon>Gluconobacter</taxon>
    </lineage>
</organism>
<dbReference type="PANTHER" id="PTHR12526">
    <property type="entry name" value="GLYCOSYLTRANSFERASE"/>
    <property type="match status" value="1"/>
</dbReference>
<dbReference type="Proteomes" id="UP000432209">
    <property type="component" value="Unassembled WGS sequence"/>
</dbReference>
<accession>A0A7X1SS53</accession>
<dbReference type="SUPFAM" id="SSF53756">
    <property type="entry name" value="UDP-Glycosyltransferase/glycogen phosphorylase"/>
    <property type="match status" value="1"/>
</dbReference>
<dbReference type="Pfam" id="PF13692">
    <property type="entry name" value="Glyco_trans_1_4"/>
    <property type="match status" value="1"/>
</dbReference>
<keyword evidence="1" id="KW-0808">Transferase</keyword>
<dbReference type="EMBL" id="WIPH01000032">
    <property type="protein sequence ID" value="MQR99787.1"/>
    <property type="molecule type" value="Genomic_DNA"/>
</dbReference>
<evidence type="ECO:0000313" key="1">
    <source>
        <dbReference type="EMBL" id="MQR99787.1"/>
    </source>
</evidence>
<proteinExistence type="predicted"/>
<dbReference type="AlphaFoldDB" id="A0A7X1SS53"/>
<evidence type="ECO:0000313" key="2">
    <source>
        <dbReference type="Proteomes" id="UP000432209"/>
    </source>
</evidence>
<reference evidence="1 2" key="1">
    <citation type="submission" date="2019-10" db="EMBL/GenBank/DDBJ databases">
        <title>Gluconobacter aidae sp. nov., a novel species of acetic acid bacteria isolated in Thailand.</title>
        <authorList>
            <person name="Yukphan P."/>
            <person name="Charoenyingcharoen P."/>
            <person name="Malimas S."/>
            <person name="Muramatsu Y."/>
            <person name="Nakagawa Y."/>
            <person name="Tanasupawat S."/>
            <person name="Yamada Y."/>
        </authorList>
    </citation>
    <scope>NUCLEOTIDE SEQUENCE [LARGE SCALE GENOMIC DNA]</scope>
    <source>
        <strain evidence="1 2">AC10</strain>
    </source>
</reference>
<name>A0A7X1SS53_9PROT</name>
<sequence>MTAPLVGYVDVCDRERFAGWAIDLATPDVPVRIQVRVDGELVDETDADAFRADLAGTARQGCCAFSRAWPFPLPHEGALIEFTDAREDRPLNGSPVRIPPLPASLEGAIDVADHHHIAGWVRDSANPDRTVWLTVWVDDRPVGRIAANRFRADLRDAGFGTGRHGFHHAFTAAIDPLTDHVIELRHGEERFGTPHTLRRTGALSAELKDHVSGILCGLDTPSARAEALAFLVSEASALRTREGADVTALRERMEIRHARRLGHEPSETGAEAVGVPMPCPVALFVDDRAPDPARDAGSVAFLSHIQAARDLGYRCCFMASRFPPDERDRARLEHLEIDCLMPPVFPCPEEALRRLGERLEVVYLHRLNNAESYAALTRAFAPAATLIWSVADLTSLRLHRQAAVESRPELERFASRLEVRENMCAWLADFVLTHSSVEARRLGRTVPTANIHVVPWDVPVSSRRRRPPQDPVIAFVGHFTHEPDLDAAKWLVLAIMPLLREAVPGVRCRLIGSAIPHAVHTLAAEDVEIVGTVPDLAGASDDALADVSLCVAPLRFGAGIEGKVLEAWAVGLPVVMTTIAAEGLVNPDDRTWRDGIADTPSAFVERIVACLDPATARRQVAVGRKLLRTRFSRAAVLAALSPPLPAVFQAPENGDPGLLN</sequence>
<comment type="caution">
    <text evidence="1">The sequence shown here is derived from an EMBL/GenBank/DDBJ whole genome shotgun (WGS) entry which is preliminary data.</text>
</comment>
<protein>
    <submittedName>
        <fullName evidence="1">Glycosyltransferase</fullName>
    </submittedName>
</protein>
<keyword evidence="2" id="KW-1185">Reference proteome</keyword>
<gene>
    <name evidence="1" type="ORF">GFJ39_11385</name>
</gene>